<comment type="caution">
    <text evidence="3">The sequence shown here is derived from an EMBL/GenBank/DDBJ whole genome shotgun (WGS) entry which is preliminary data.</text>
</comment>
<sequence>MQMAELFTASRALGLMVVVLLVFVTAGVMYLSLMEANDRRRRRKLEQSSTRQKHQGRRQQPW</sequence>
<protein>
    <submittedName>
        <fullName evidence="3">Uncharacterized protein</fullName>
    </submittedName>
</protein>
<feature type="region of interest" description="Disordered" evidence="1">
    <location>
        <begin position="38"/>
        <end position="62"/>
    </location>
</feature>
<evidence type="ECO:0000313" key="3">
    <source>
        <dbReference type="EMBL" id="KKZ11990.1"/>
    </source>
</evidence>
<reference evidence="3 4" key="1">
    <citation type="submission" date="2015-01" db="EMBL/GenBank/DDBJ databases">
        <title>Lifestyle Evolution in Cyanobacterial Symbionts of Sponges.</title>
        <authorList>
            <person name="Burgsdorf I."/>
            <person name="Slaby B.M."/>
            <person name="Handley K.M."/>
            <person name="Haber M."/>
            <person name="Blom J."/>
            <person name="Marshall C.W."/>
            <person name="Gilbert J.A."/>
            <person name="Hentschel U."/>
            <person name="Steindler L."/>
        </authorList>
    </citation>
    <scope>NUCLEOTIDE SEQUENCE [LARGE SCALE GENOMIC DNA]</scope>
    <source>
        <strain evidence="3">SP3</strain>
    </source>
</reference>
<evidence type="ECO:0000256" key="1">
    <source>
        <dbReference type="SAM" id="MobiDB-lite"/>
    </source>
</evidence>
<organism evidence="3 4">
    <name type="scientific">Candidatus Synechococcus spongiarum SP3</name>
    <dbReference type="NCBI Taxonomy" id="1604020"/>
    <lineage>
        <taxon>Bacteria</taxon>
        <taxon>Bacillati</taxon>
        <taxon>Cyanobacteriota</taxon>
        <taxon>Cyanophyceae</taxon>
        <taxon>Synechococcales</taxon>
        <taxon>Synechococcaceae</taxon>
        <taxon>Synechococcus</taxon>
    </lineage>
</organism>
<dbReference type="EMBL" id="JXQG01000033">
    <property type="protein sequence ID" value="KKZ11990.1"/>
    <property type="molecule type" value="Genomic_DNA"/>
</dbReference>
<proteinExistence type="predicted"/>
<dbReference type="AlphaFoldDB" id="A0A0G2IW61"/>
<name>A0A0G2IW61_9SYNE</name>
<feature type="compositionally biased region" description="Basic residues" evidence="1">
    <location>
        <begin position="51"/>
        <end position="62"/>
    </location>
</feature>
<feature type="transmembrane region" description="Helical" evidence="2">
    <location>
        <begin position="12"/>
        <end position="33"/>
    </location>
</feature>
<dbReference type="Proteomes" id="UP000035067">
    <property type="component" value="Unassembled WGS sequence"/>
</dbReference>
<gene>
    <name evidence="3" type="ORF">TE42_06265</name>
</gene>
<dbReference type="PATRIC" id="fig|1604020.3.peg.930"/>
<keyword evidence="2" id="KW-1133">Transmembrane helix</keyword>
<keyword evidence="2" id="KW-0812">Transmembrane</keyword>
<evidence type="ECO:0000256" key="2">
    <source>
        <dbReference type="SAM" id="Phobius"/>
    </source>
</evidence>
<keyword evidence="2" id="KW-0472">Membrane</keyword>
<accession>A0A0G2IW61</accession>
<evidence type="ECO:0000313" key="4">
    <source>
        <dbReference type="Proteomes" id="UP000035067"/>
    </source>
</evidence>